<dbReference type="Proteomes" id="UP000675920">
    <property type="component" value="Unplaced"/>
</dbReference>
<dbReference type="RefSeq" id="WP_156924462.1">
    <property type="nucleotide sequence ID" value="NZ_AXWS01000015.1"/>
</dbReference>
<sequence>MPAVLLPGSYPADQAPARPGDGWFALNAPDEGWQLVRVKLRPARIDKGPGEPPGVRIPDRPAGVLVFVRQAGLTAGKVRTPALDFRAGTLAFEAAAPLRLPFDGRDYRIDVADGRPRLRLDDRVTPLDGLSVGESAPGSDYLSSASLLWAGDLDRDGRLDLLVAHDSLNRNGVCLFLSSRAAPGQLVGRAGCHDLAGC</sequence>
<evidence type="ECO:0000313" key="2">
    <source>
        <dbReference type="RefSeq" id="WP_156924462.1"/>
    </source>
</evidence>
<dbReference type="OrthoDB" id="9182003at2"/>
<evidence type="ECO:0008006" key="3">
    <source>
        <dbReference type="Google" id="ProtNLM"/>
    </source>
</evidence>
<evidence type="ECO:0000313" key="1">
    <source>
        <dbReference type="Proteomes" id="UP000675920"/>
    </source>
</evidence>
<protein>
    <recommendedName>
        <fullName evidence="3">VCBS repeat-containing protein</fullName>
    </recommendedName>
</protein>
<name>A0A8B6XB21_9BURK</name>
<dbReference type="SUPFAM" id="SSF69318">
    <property type="entry name" value="Integrin alpha N-terminal domain"/>
    <property type="match status" value="1"/>
</dbReference>
<proteinExistence type="predicted"/>
<accession>A0A8B6XB21</accession>
<keyword evidence="1" id="KW-1185">Reference proteome</keyword>
<dbReference type="InterPro" id="IPR028994">
    <property type="entry name" value="Integrin_alpha_N"/>
</dbReference>
<dbReference type="AlphaFoldDB" id="A0A8B6XB21"/>
<reference evidence="2" key="1">
    <citation type="submission" date="2025-08" db="UniProtKB">
        <authorList>
            <consortium name="RefSeq"/>
        </authorList>
    </citation>
    <scope>IDENTIFICATION</scope>
</reference>
<organism evidence="1 2">
    <name type="scientific">Derxia gummosa DSM 723</name>
    <dbReference type="NCBI Taxonomy" id="1121388"/>
    <lineage>
        <taxon>Bacteria</taxon>
        <taxon>Pseudomonadati</taxon>
        <taxon>Pseudomonadota</taxon>
        <taxon>Betaproteobacteria</taxon>
        <taxon>Burkholderiales</taxon>
        <taxon>Alcaligenaceae</taxon>
        <taxon>Derxia</taxon>
    </lineage>
</organism>